<dbReference type="AlphaFoldDB" id="A0A1M6HN07"/>
<proteinExistence type="predicted"/>
<keyword evidence="2" id="KW-1185">Reference proteome</keyword>
<sequence length="66" mass="7846">MMASCHFDALARSKRLFENEGNSRLFKVAKNLKNPFFIFSRLNKYNYFKVRKKKTALGRSFVNRPI</sequence>
<accession>A0A1M6HN07</accession>
<dbReference type="EMBL" id="FQYU01000003">
    <property type="protein sequence ID" value="SHJ23560.1"/>
    <property type="molecule type" value="Genomic_DNA"/>
</dbReference>
<evidence type="ECO:0000313" key="1">
    <source>
        <dbReference type="EMBL" id="SHJ23560.1"/>
    </source>
</evidence>
<dbReference type="Proteomes" id="UP000184543">
    <property type="component" value="Unassembled WGS sequence"/>
</dbReference>
<name>A0A1M6HN07_9FLAO</name>
<protein>
    <submittedName>
        <fullName evidence="1">Uncharacterized protein</fullName>
    </submittedName>
</protein>
<evidence type="ECO:0000313" key="2">
    <source>
        <dbReference type="Proteomes" id="UP000184543"/>
    </source>
</evidence>
<reference evidence="2" key="1">
    <citation type="submission" date="2016-11" db="EMBL/GenBank/DDBJ databases">
        <authorList>
            <person name="Varghese N."/>
            <person name="Submissions S."/>
        </authorList>
    </citation>
    <scope>NUCLEOTIDE SEQUENCE [LARGE SCALE GENOMIC DNA]</scope>
    <source>
        <strain evidence="2">DSM 19858</strain>
    </source>
</reference>
<organism evidence="1 2">
    <name type="scientific">Pseudozobellia thermophila</name>
    <dbReference type="NCBI Taxonomy" id="192903"/>
    <lineage>
        <taxon>Bacteria</taxon>
        <taxon>Pseudomonadati</taxon>
        <taxon>Bacteroidota</taxon>
        <taxon>Flavobacteriia</taxon>
        <taxon>Flavobacteriales</taxon>
        <taxon>Flavobacteriaceae</taxon>
        <taxon>Pseudozobellia</taxon>
    </lineage>
</organism>
<gene>
    <name evidence="1" type="ORF">SAMN04488513_103113</name>
</gene>